<gene>
    <name evidence="1" type="ORF">LY89DRAFT_687918</name>
</gene>
<name>A0A194WZJ9_MOLSC</name>
<dbReference type="Proteomes" id="UP000070700">
    <property type="component" value="Unassembled WGS sequence"/>
</dbReference>
<evidence type="ECO:0000313" key="1">
    <source>
        <dbReference type="EMBL" id="KUJ13032.1"/>
    </source>
</evidence>
<accession>A0A194WZJ9</accession>
<dbReference type="RefSeq" id="XP_018067387.1">
    <property type="nucleotide sequence ID" value="XM_018215607.1"/>
</dbReference>
<proteinExistence type="predicted"/>
<organism evidence="1 2">
    <name type="scientific">Mollisia scopiformis</name>
    <name type="common">Conifer needle endophyte fungus</name>
    <name type="synonym">Phialocephala scopiformis</name>
    <dbReference type="NCBI Taxonomy" id="149040"/>
    <lineage>
        <taxon>Eukaryota</taxon>
        <taxon>Fungi</taxon>
        <taxon>Dikarya</taxon>
        <taxon>Ascomycota</taxon>
        <taxon>Pezizomycotina</taxon>
        <taxon>Leotiomycetes</taxon>
        <taxon>Helotiales</taxon>
        <taxon>Mollisiaceae</taxon>
        <taxon>Mollisia</taxon>
    </lineage>
</organism>
<dbReference type="AlphaFoldDB" id="A0A194WZJ9"/>
<dbReference type="KEGG" id="psco:LY89DRAFT_687918"/>
<reference evidence="1 2" key="1">
    <citation type="submission" date="2015-10" db="EMBL/GenBank/DDBJ databases">
        <title>Full genome of DAOMC 229536 Phialocephala scopiformis, a fungal endophyte of spruce producing the potent anti-insectan compound rugulosin.</title>
        <authorList>
            <consortium name="DOE Joint Genome Institute"/>
            <person name="Walker A.K."/>
            <person name="Frasz S.L."/>
            <person name="Seifert K.A."/>
            <person name="Miller J.D."/>
            <person name="Mondo S.J."/>
            <person name="Labutti K."/>
            <person name="Lipzen A."/>
            <person name="Dockter R."/>
            <person name="Kennedy M."/>
            <person name="Grigoriev I.V."/>
            <person name="Spatafora J.W."/>
        </authorList>
    </citation>
    <scope>NUCLEOTIDE SEQUENCE [LARGE SCALE GENOMIC DNA]</scope>
    <source>
        <strain evidence="1 2">CBS 120377</strain>
    </source>
</reference>
<evidence type="ECO:0000313" key="2">
    <source>
        <dbReference type="Proteomes" id="UP000070700"/>
    </source>
</evidence>
<keyword evidence="2" id="KW-1185">Reference proteome</keyword>
<dbReference type="EMBL" id="KQ947423">
    <property type="protein sequence ID" value="KUJ13032.1"/>
    <property type="molecule type" value="Genomic_DNA"/>
</dbReference>
<dbReference type="GeneID" id="28825333"/>
<dbReference type="InParanoid" id="A0A194WZJ9"/>
<protein>
    <submittedName>
        <fullName evidence="1">Uncharacterized protein</fullName>
    </submittedName>
</protein>
<sequence length="55" mass="6758">MLGVFLDLRSCYLPWSTSFLRNLPRGLLSHFRFALAFLRDLRFWLRHIFQSWGIW</sequence>